<feature type="binding site" evidence="8">
    <location>
        <position position="59"/>
    </location>
    <ligand>
        <name>Mg(2+)</name>
        <dbReference type="ChEBI" id="CHEBI:18420"/>
    </ligand>
</feature>
<proteinExistence type="inferred from homology"/>
<feature type="domain" description="NAD/GMP synthase" evidence="11">
    <location>
        <begin position="31"/>
        <end position="273"/>
    </location>
</feature>
<evidence type="ECO:0000313" key="13">
    <source>
        <dbReference type="Proteomes" id="UP000515743"/>
    </source>
</evidence>
<evidence type="ECO:0000313" key="12">
    <source>
        <dbReference type="EMBL" id="QNE90103.1"/>
    </source>
</evidence>
<comment type="pathway">
    <text evidence="8">Cofactor biosynthesis; NAD(+) biosynthesis; NAD(+) from deamido-NAD(+) (ammonia route): step 1/1.</text>
</comment>
<keyword evidence="6 8" id="KW-0460">Magnesium</keyword>
<dbReference type="HAMAP" id="MF_00193">
    <property type="entry name" value="NadE_ammonia_dep"/>
    <property type="match status" value="1"/>
</dbReference>
<reference evidence="12 13" key="1">
    <citation type="submission" date="2020-07" db="EMBL/GenBank/DDBJ databases">
        <title>Complete genome and description of Corynebacterium incognita strain Marseille-Q3630 sp. nov.</title>
        <authorList>
            <person name="Boxberger M."/>
        </authorList>
    </citation>
    <scope>NUCLEOTIDE SEQUENCE [LARGE SCALE GENOMIC DNA]</scope>
    <source>
        <strain evidence="12 13">Marseille-Q3630</strain>
    </source>
</reference>
<keyword evidence="5 8" id="KW-0067">ATP-binding</keyword>
<dbReference type="GO" id="GO:0046872">
    <property type="term" value="F:metal ion binding"/>
    <property type="evidence" value="ECO:0007669"/>
    <property type="project" value="UniProtKB-KW"/>
</dbReference>
<dbReference type="NCBIfam" id="NF001979">
    <property type="entry name" value="PRK00768.1"/>
    <property type="match status" value="1"/>
</dbReference>
<evidence type="ECO:0000259" key="11">
    <source>
        <dbReference type="Pfam" id="PF02540"/>
    </source>
</evidence>
<organism evidence="12 13">
    <name type="scientific">Corynebacterium incognita</name>
    <dbReference type="NCBI Taxonomy" id="2754725"/>
    <lineage>
        <taxon>Bacteria</taxon>
        <taxon>Bacillati</taxon>
        <taxon>Actinomycetota</taxon>
        <taxon>Actinomycetes</taxon>
        <taxon>Mycobacteriales</taxon>
        <taxon>Corynebacteriaceae</taxon>
        <taxon>Corynebacterium</taxon>
    </lineage>
</organism>
<accession>A0A7G7CR87</accession>
<keyword evidence="7 8" id="KW-0520">NAD</keyword>
<dbReference type="GO" id="GO:0004359">
    <property type="term" value="F:glutaminase activity"/>
    <property type="evidence" value="ECO:0007669"/>
    <property type="project" value="InterPro"/>
</dbReference>
<feature type="binding site" evidence="8">
    <location>
        <position position="168"/>
    </location>
    <ligand>
        <name>ATP</name>
        <dbReference type="ChEBI" id="CHEBI:30616"/>
    </ligand>
</feature>
<dbReference type="PANTHER" id="PTHR23090:SF7">
    <property type="entry name" value="NH(3)-DEPENDENT NAD(+) SYNTHETASE"/>
    <property type="match status" value="1"/>
</dbReference>
<keyword evidence="3 8" id="KW-0479">Metal-binding</keyword>
<evidence type="ECO:0000256" key="5">
    <source>
        <dbReference type="ARBA" id="ARBA00022840"/>
    </source>
</evidence>
<dbReference type="Pfam" id="PF02540">
    <property type="entry name" value="NAD_synthase"/>
    <property type="match status" value="1"/>
</dbReference>
<dbReference type="InterPro" id="IPR022926">
    <property type="entry name" value="NH(3)-dep_NAD(+)_synth"/>
</dbReference>
<dbReference type="Proteomes" id="UP000515743">
    <property type="component" value="Chromosome"/>
</dbReference>
<sequence>MEVMSPTPGSVQENIIKTLGTKPFIDPEQEIERRVQFLVDYLTITGAKGFVLGISGGQDSTLGGKLAQLAVDRVLGAQFWAVRLPYNQQNDEDDALLALEFIQPDHSLTINIAGATDAMDAAVAGALATGEDGVGELGDFNKGNVKARQRMIAQYAVAGEVGALVIGTDHAAENVTGFFTKFGDGAADLLPLAGLNKRQGASLLEHLGAPARTWEKIPTADLEEDRPMLSDEEALGVTYRLIDDYLEGKDVPADAREVIERHWARGQHKRHLPPGPDEQWWR</sequence>
<dbReference type="InterPro" id="IPR014729">
    <property type="entry name" value="Rossmann-like_a/b/a_fold"/>
</dbReference>
<dbReference type="NCBIfam" id="TIGR00552">
    <property type="entry name" value="nadE"/>
    <property type="match status" value="1"/>
</dbReference>
<feature type="binding site" evidence="8">
    <location>
        <begin position="53"/>
        <end position="60"/>
    </location>
    <ligand>
        <name>ATP</name>
        <dbReference type="ChEBI" id="CHEBI:30616"/>
    </ligand>
</feature>
<feature type="binding site" description="in other chain" evidence="8">
    <location>
        <position position="148"/>
    </location>
    <ligand>
        <name>deamido-NAD(+)</name>
        <dbReference type="ChEBI" id="CHEBI:58437"/>
        <note>ligand shared between two neighboring subunits</note>
    </ligand>
</feature>
<dbReference type="UniPathway" id="UPA00253">
    <property type="reaction ID" value="UER00333"/>
</dbReference>
<feature type="binding site" evidence="8">
    <location>
        <position position="219"/>
    </location>
    <ligand>
        <name>ATP</name>
        <dbReference type="ChEBI" id="CHEBI:30616"/>
    </ligand>
</feature>
<comment type="catalytic activity">
    <reaction evidence="8 10">
        <text>deamido-NAD(+) + NH4(+) + ATP = AMP + diphosphate + NAD(+) + H(+)</text>
        <dbReference type="Rhea" id="RHEA:21188"/>
        <dbReference type="ChEBI" id="CHEBI:15378"/>
        <dbReference type="ChEBI" id="CHEBI:28938"/>
        <dbReference type="ChEBI" id="CHEBI:30616"/>
        <dbReference type="ChEBI" id="CHEBI:33019"/>
        <dbReference type="ChEBI" id="CHEBI:57540"/>
        <dbReference type="ChEBI" id="CHEBI:58437"/>
        <dbReference type="ChEBI" id="CHEBI:456215"/>
        <dbReference type="EC" id="6.3.1.5"/>
    </reaction>
</comment>
<keyword evidence="2 8" id="KW-0436">Ligase</keyword>
<dbReference type="AlphaFoldDB" id="A0A7G7CR87"/>
<protein>
    <recommendedName>
        <fullName evidence="8 10">NH(3)-dependent NAD(+) synthetase</fullName>
        <ecNumber evidence="8 10">6.3.1.5</ecNumber>
    </recommendedName>
</protein>
<evidence type="ECO:0000256" key="1">
    <source>
        <dbReference type="ARBA" id="ARBA00005859"/>
    </source>
</evidence>
<evidence type="ECO:0000256" key="3">
    <source>
        <dbReference type="ARBA" id="ARBA00022723"/>
    </source>
</evidence>
<dbReference type="EMBL" id="CP059404">
    <property type="protein sequence ID" value="QNE90103.1"/>
    <property type="molecule type" value="Genomic_DNA"/>
</dbReference>
<dbReference type="RefSeq" id="WP_185176476.1">
    <property type="nucleotide sequence ID" value="NZ_CP059404.1"/>
</dbReference>
<dbReference type="EC" id="6.3.1.5" evidence="8 10"/>
<dbReference type="Gene3D" id="3.40.50.620">
    <property type="entry name" value="HUPs"/>
    <property type="match status" value="1"/>
</dbReference>
<feature type="binding site" evidence="8">
    <location>
        <position position="188"/>
    </location>
    <ligand>
        <name>deamido-NAD(+)</name>
        <dbReference type="ChEBI" id="CHEBI:58437"/>
        <note>ligand shared between two neighboring subunits</note>
    </ligand>
</feature>
<dbReference type="InterPro" id="IPR003694">
    <property type="entry name" value="NAD_synthase"/>
</dbReference>
<feature type="binding site" evidence="8">
    <location>
        <position position="173"/>
    </location>
    <ligand>
        <name>Mg(2+)</name>
        <dbReference type="ChEBI" id="CHEBI:18420"/>
    </ligand>
</feature>
<evidence type="ECO:0000256" key="10">
    <source>
        <dbReference type="RuleBase" id="RU003812"/>
    </source>
</evidence>
<dbReference type="GO" id="GO:0009435">
    <property type="term" value="P:NAD+ biosynthetic process"/>
    <property type="evidence" value="ECO:0007669"/>
    <property type="project" value="UniProtKB-UniRule"/>
</dbReference>
<comment type="subunit">
    <text evidence="8">Homodimer.</text>
</comment>
<evidence type="ECO:0000256" key="9">
    <source>
        <dbReference type="RuleBase" id="RU003811"/>
    </source>
</evidence>
<dbReference type="GO" id="GO:0003952">
    <property type="term" value="F:NAD+ synthase (glutamine-hydrolyzing) activity"/>
    <property type="evidence" value="ECO:0007669"/>
    <property type="project" value="InterPro"/>
</dbReference>
<dbReference type="GO" id="GO:0005524">
    <property type="term" value="F:ATP binding"/>
    <property type="evidence" value="ECO:0007669"/>
    <property type="project" value="UniProtKB-UniRule"/>
</dbReference>
<evidence type="ECO:0000256" key="7">
    <source>
        <dbReference type="ARBA" id="ARBA00023027"/>
    </source>
</evidence>
<feature type="binding site" evidence="8">
    <location>
        <position position="197"/>
    </location>
    <ligand>
        <name>ATP</name>
        <dbReference type="ChEBI" id="CHEBI:30616"/>
    </ligand>
</feature>
<keyword evidence="13" id="KW-1185">Reference proteome</keyword>
<dbReference type="KEGG" id="cik:H0194_03585"/>
<dbReference type="CDD" id="cd00553">
    <property type="entry name" value="NAD_synthase"/>
    <property type="match status" value="1"/>
</dbReference>
<evidence type="ECO:0000256" key="4">
    <source>
        <dbReference type="ARBA" id="ARBA00022741"/>
    </source>
</evidence>
<keyword evidence="4 8" id="KW-0547">Nucleotide-binding</keyword>
<comment type="function">
    <text evidence="8">Catalyzes the ATP-dependent amidation of deamido-NAD to form NAD. Uses ammonia as a nitrogen source.</text>
</comment>
<evidence type="ECO:0000256" key="6">
    <source>
        <dbReference type="ARBA" id="ARBA00022842"/>
    </source>
</evidence>
<evidence type="ECO:0000256" key="2">
    <source>
        <dbReference type="ARBA" id="ARBA00022598"/>
    </source>
</evidence>
<feature type="binding site" description="in other chain" evidence="8">
    <location>
        <position position="181"/>
    </location>
    <ligand>
        <name>deamido-NAD(+)</name>
        <dbReference type="ChEBI" id="CHEBI:58437"/>
        <note>ligand shared between two neighboring subunits</note>
    </ligand>
</feature>
<dbReference type="PANTHER" id="PTHR23090">
    <property type="entry name" value="NH 3 /GLUTAMINE-DEPENDENT NAD + SYNTHETASE"/>
    <property type="match status" value="1"/>
</dbReference>
<gene>
    <name evidence="8 12" type="primary">nadE</name>
    <name evidence="12" type="ORF">H0194_03585</name>
</gene>
<dbReference type="GO" id="GO:0005737">
    <property type="term" value="C:cytoplasm"/>
    <property type="evidence" value="ECO:0007669"/>
    <property type="project" value="InterPro"/>
</dbReference>
<dbReference type="GO" id="GO:0008795">
    <property type="term" value="F:NAD+ synthase activity"/>
    <property type="evidence" value="ECO:0007669"/>
    <property type="project" value="UniProtKB-UniRule"/>
</dbReference>
<comment type="similarity">
    <text evidence="1 8 9">Belongs to the NAD synthetase family.</text>
</comment>
<name>A0A7G7CR87_9CORY</name>
<dbReference type="InterPro" id="IPR022310">
    <property type="entry name" value="NAD/GMP_synthase"/>
</dbReference>
<feature type="binding site" description="in other chain" evidence="8">
    <location>
        <begin position="268"/>
        <end position="269"/>
    </location>
    <ligand>
        <name>deamido-NAD(+)</name>
        <dbReference type="ChEBI" id="CHEBI:58437"/>
        <note>ligand shared between two neighboring subunits</note>
    </ligand>
</feature>
<dbReference type="SUPFAM" id="SSF52402">
    <property type="entry name" value="Adenine nucleotide alpha hydrolases-like"/>
    <property type="match status" value="1"/>
</dbReference>
<evidence type="ECO:0000256" key="8">
    <source>
        <dbReference type="HAMAP-Rule" id="MF_00193"/>
    </source>
</evidence>